<dbReference type="AlphaFoldDB" id="A0A1S4A2N7"/>
<organism evidence="2 3">
    <name type="scientific">Nicotiana tabacum</name>
    <name type="common">Common tobacco</name>
    <dbReference type="NCBI Taxonomy" id="4097"/>
    <lineage>
        <taxon>Eukaryota</taxon>
        <taxon>Viridiplantae</taxon>
        <taxon>Streptophyta</taxon>
        <taxon>Embryophyta</taxon>
        <taxon>Tracheophyta</taxon>
        <taxon>Spermatophyta</taxon>
        <taxon>Magnoliopsida</taxon>
        <taxon>eudicotyledons</taxon>
        <taxon>Gunneridae</taxon>
        <taxon>Pentapetalae</taxon>
        <taxon>asterids</taxon>
        <taxon>lamiids</taxon>
        <taxon>Solanales</taxon>
        <taxon>Solanaceae</taxon>
        <taxon>Nicotianoideae</taxon>
        <taxon>Nicotianeae</taxon>
        <taxon>Nicotiana</taxon>
    </lineage>
</organism>
<dbReference type="STRING" id="4097.A0A1S4A2N7"/>
<dbReference type="PaxDb" id="4097-A0A1S4A2N7"/>
<dbReference type="RefSeq" id="XP_016470893.1">
    <property type="nucleotide sequence ID" value="XM_016615407.1"/>
</dbReference>
<dbReference type="PANTHER" id="PTHR47723:SF24">
    <property type="entry name" value="RNASE H TYPE-1 DOMAIN-CONTAINING PROTEIN"/>
    <property type="match status" value="1"/>
</dbReference>
<dbReference type="SMR" id="A0A1S4A2N7"/>
<dbReference type="InterPro" id="IPR036397">
    <property type="entry name" value="RNaseH_sf"/>
</dbReference>
<dbReference type="InterPro" id="IPR053151">
    <property type="entry name" value="RNase_H-like"/>
</dbReference>
<dbReference type="Gene3D" id="3.30.420.10">
    <property type="entry name" value="Ribonuclease H-like superfamily/Ribonuclease H"/>
    <property type="match status" value="1"/>
</dbReference>
<reference evidence="3" key="2">
    <citation type="submission" date="2025-08" db="UniProtKB">
        <authorList>
            <consortium name="RefSeq"/>
        </authorList>
    </citation>
    <scope>IDENTIFICATION</scope>
    <source>
        <tissue evidence="3">Leaf</tissue>
    </source>
</reference>
<dbReference type="CDD" id="cd06222">
    <property type="entry name" value="RNase_H_like"/>
    <property type="match status" value="1"/>
</dbReference>
<dbReference type="OMA" id="YWIARIN"/>
<evidence type="ECO:0000259" key="1">
    <source>
        <dbReference type="PROSITE" id="PS50879"/>
    </source>
</evidence>
<gene>
    <name evidence="3" type="primary">LOC107793125</name>
</gene>
<dbReference type="SUPFAM" id="SSF53098">
    <property type="entry name" value="Ribonuclease H-like"/>
    <property type="match status" value="1"/>
</dbReference>
<sequence>MLENYTPRLKYDKVIGELPIVGWVKVNTDGASRGNPGRSSIGLCIRNNDRDLVYALGREINATTNTEAETVAILEALRICSAHNYMQVWLQTDSLLLKNIVEGLWKPPWCIVEQVEEIWQLLGRDNFKVSHIFREGNKLADHLANYALDV</sequence>
<dbReference type="PROSITE" id="PS50879">
    <property type="entry name" value="RNASE_H_1"/>
    <property type="match status" value="1"/>
</dbReference>
<dbReference type="KEGG" id="nta:107793125"/>
<dbReference type="GO" id="GO:0003676">
    <property type="term" value="F:nucleic acid binding"/>
    <property type="evidence" value="ECO:0007669"/>
    <property type="project" value="InterPro"/>
</dbReference>
<proteinExistence type="predicted"/>
<reference evidence="2" key="1">
    <citation type="journal article" date="2014" name="Nat. Commun.">
        <title>The tobacco genome sequence and its comparison with those of tomato and potato.</title>
        <authorList>
            <person name="Sierro N."/>
            <person name="Battey J.N."/>
            <person name="Ouadi S."/>
            <person name="Bakaher N."/>
            <person name="Bovet L."/>
            <person name="Willig A."/>
            <person name="Goepfert S."/>
            <person name="Peitsch M.C."/>
            <person name="Ivanov N.V."/>
        </authorList>
    </citation>
    <scope>NUCLEOTIDE SEQUENCE [LARGE SCALE GENOMIC DNA]</scope>
</reference>
<evidence type="ECO:0000313" key="2">
    <source>
        <dbReference type="Proteomes" id="UP000790787"/>
    </source>
</evidence>
<name>A0A1S4A2N7_TOBAC</name>
<dbReference type="OrthoDB" id="1302069at2759"/>
<feature type="domain" description="RNase H type-1" evidence="1">
    <location>
        <begin position="20"/>
        <end position="150"/>
    </location>
</feature>
<keyword evidence="2" id="KW-1185">Reference proteome</keyword>
<dbReference type="InterPro" id="IPR012337">
    <property type="entry name" value="RNaseH-like_sf"/>
</dbReference>
<evidence type="ECO:0000313" key="3">
    <source>
        <dbReference type="RefSeq" id="XP_016470893.1"/>
    </source>
</evidence>
<protein>
    <submittedName>
        <fullName evidence="3">14.7 kDa ribonuclease H-like protein</fullName>
    </submittedName>
    <submittedName>
        <fullName evidence="3">Uncharacterized protein LOC107793125</fullName>
    </submittedName>
</protein>
<accession>A0A1S4A2N7</accession>
<dbReference type="Proteomes" id="UP000790787">
    <property type="component" value="Chromosome 22"/>
</dbReference>
<dbReference type="InterPro" id="IPR002156">
    <property type="entry name" value="RNaseH_domain"/>
</dbReference>
<dbReference type="Pfam" id="PF13456">
    <property type="entry name" value="RVT_3"/>
    <property type="match status" value="1"/>
</dbReference>
<dbReference type="GeneID" id="107793125"/>
<dbReference type="PANTHER" id="PTHR47723">
    <property type="entry name" value="OS05G0353850 PROTEIN"/>
    <property type="match status" value="1"/>
</dbReference>
<dbReference type="GO" id="GO:0004523">
    <property type="term" value="F:RNA-DNA hybrid ribonuclease activity"/>
    <property type="evidence" value="ECO:0007669"/>
    <property type="project" value="InterPro"/>
</dbReference>
<dbReference type="InterPro" id="IPR044730">
    <property type="entry name" value="RNase_H-like_dom_plant"/>
</dbReference>